<protein>
    <submittedName>
        <fullName evidence="1">Uncharacterized protein</fullName>
    </submittedName>
</protein>
<dbReference type="AlphaFoldDB" id="A0A4R3IC94"/>
<proteinExistence type="predicted"/>
<keyword evidence="2" id="KW-1185">Reference proteome</keyword>
<dbReference type="RefSeq" id="WP_132698808.1">
    <property type="nucleotide sequence ID" value="NZ_SLZR01000001.1"/>
</dbReference>
<dbReference type="OrthoDB" id="4828421at2"/>
<name>A0A4R3IC94_9GAMM</name>
<dbReference type="Proteomes" id="UP000295793">
    <property type="component" value="Unassembled WGS sequence"/>
</dbReference>
<accession>A0A4R3IC94</accession>
<evidence type="ECO:0000313" key="1">
    <source>
        <dbReference type="EMBL" id="TCS43775.1"/>
    </source>
</evidence>
<evidence type="ECO:0000313" key="2">
    <source>
        <dbReference type="Proteomes" id="UP000295793"/>
    </source>
</evidence>
<gene>
    <name evidence="1" type="ORF">BCF53_101118</name>
</gene>
<sequence>MQPNARYEIRVEGIFNAPAHFGDACLRSESIGETTLMQFVVADPCALFGLIKRIRDHGLTLISVNRIEPPFYKQEYLP</sequence>
<dbReference type="EMBL" id="SLZR01000001">
    <property type="protein sequence ID" value="TCS43775.1"/>
    <property type="molecule type" value="Genomic_DNA"/>
</dbReference>
<organism evidence="1 2">
    <name type="scientific">Reinekea marinisedimentorum</name>
    <dbReference type="NCBI Taxonomy" id="230495"/>
    <lineage>
        <taxon>Bacteria</taxon>
        <taxon>Pseudomonadati</taxon>
        <taxon>Pseudomonadota</taxon>
        <taxon>Gammaproteobacteria</taxon>
        <taxon>Oceanospirillales</taxon>
        <taxon>Saccharospirillaceae</taxon>
        <taxon>Reinekea</taxon>
    </lineage>
</organism>
<reference evidence="1 2" key="1">
    <citation type="submission" date="2019-03" db="EMBL/GenBank/DDBJ databases">
        <title>Genomic Encyclopedia of Archaeal and Bacterial Type Strains, Phase II (KMG-II): from individual species to whole genera.</title>
        <authorList>
            <person name="Goeker M."/>
        </authorList>
    </citation>
    <scope>NUCLEOTIDE SEQUENCE [LARGE SCALE GENOMIC DNA]</scope>
    <source>
        <strain evidence="1 2">DSM 15388</strain>
    </source>
</reference>
<comment type="caution">
    <text evidence="1">The sequence shown here is derived from an EMBL/GenBank/DDBJ whole genome shotgun (WGS) entry which is preliminary data.</text>
</comment>